<protein>
    <submittedName>
        <fullName evidence="2">Uncharacterized protein</fullName>
    </submittedName>
</protein>
<reference evidence="2 3" key="1">
    <citation type="submission" date="2019-03" db="EMBL/GenBank/DDBJ databases">
        <title>Genomic Encyclopedia of Type Strains, Phase IV (KMG-IV): sequencing the most valuable type-strain genomes for metagenomic binning, comparative biology and taxonomic classification.</title>
        <authorList>
            <person name="Goeker M."/>
        </authorList>
    </citation>
    <scope>NUCLEOTIDE SEQUENCE [LARGE SCALE GENOMIC DNA]</scope>
    <source>
        <strain evidence="2 3">DSM 100059</strain>
    </source>
</reference>
<keyword evidence="1" id="KW-0472">Membrane</keyword>
<evidence type="ECO:0000256" key="1">
    <source>
        <dbReference type="SAM" id="Phobius"/>
    </source>
</evidence>
<name>A0A4R8DV22_9BACT</name>
<sequence>MKFLISFILILLLSLGAQIYLPFWSVAIVAFVVSALIPQTPWKALLCGFAAVFVLWAGLALYLDEANDHLLANRISLLVLKMSSPLLLIAVTGFVGGLVGAMGALSGSFLHRQRTAA</sequence>
<comment type="caution">
    <text evidence="2">The sequence shown here is derived from an EMBL/GenBank/DDBJ whole genome shotgun (WGS) entry which is preliminary data.</text>
</comment>
<feature type="transmembrane region" description="Helical" evidence="1">
    <location>
        <begin position="83"/>
        <end position="105"/>
    </location>
</feature>
<keyword evidence="1" id="KW-1133">Transmembrane helix</keyword>
<accession>A0A4R8DV22</accession>
<keyword evidence="3" id="KW-1185">Reference proteome</keyword>
<organism evidence="2 3">
    <name type="scientific">Dinghuibacter silviterrae</name>
    <dbReference type="NCBI Taxonomy" id="1539049"/>
    <lineage>
        <taxon>Bacteria</taxon>
        <taxon>Pseudomonadati</taxon>
        <taxon>Bacteroidota</taxon>
        <taxon>Chitinophagia</taxon>
        <taxon>Chitinophagales</taxon>
        <taxon>Chitinophagaceae</taxon>
        <taxon>Dinghuibacter</taxon>
    </lineage>
</organism>
<evidence type="ECO:0000313" key="3">
    <source>
        <dbReference type="Proteomes" id="UP000294498"/>
    </source>
</evidence>
<dbReference type="OrthoDB" id="965650at2"/>
<dbReference type="Proteomes" id="UP000294498">
    <property type="component" value="Unassembled WGS sequence"/>
</dbReference>
<evidence type="ECO:0000313" key="2">
    <source>
        <dbReference type="EMBL" id="TDX02260.1"/>
    </source>
</evidence>
<proteinExistence type="predicted"/>
<gene>
    <name evidence="2" type="ORF">EDB95_3315</name>
</gene>
<keyword evidence="1" id="KW-0812">Transmembrane</keyword>
<dbReference type="EMBL" id="SODV01000001">
    <property type="protein sequence ID" value="TDX02260.1"/>
    <property type="molecule type" value="Genomic_DNA"/>
</dbReference>
<dbReference type="RefSeq" id="WP_133994881.1">
    <property type="nucleotide sequence ID" value="NZ_SODV01000001.1"/>
</dbReference>
<feature type="transmembrane region" description="Helical" evidence="1">
    <location>
        <begin position="44"/>
        <end position="63"/>
    </location>
</feature>
<dbReference type="AlphaFoldDB" id="A0A4R8DV22"/>
<feature type="transmembrane region" description="Helical" evidence="1">
    <location>
        <begin position="6"/>
        <end position="37"/>
    </location>
</feature>